<keyword evidence="6 8" id="KW-0627">Porphyrin biosynthesis</keyword>
<keyword evidence="5 8" id="KW-0560">Oxidoreductase</keyword>
<feature type="binding site" evidence="8">
    <location>
        <begin position="185"/>
        <end position="190"/>
    </location>
    <ligand>
        <name>NADP(+)</name>
        <dbReference type="ChEBI" id="CHEBI:58349"/>
    </ligand>
</feature>
<proteinExistence type="inferred from homology"/>
<comment type="pathway">
    <text evidence="1 8 9">Porphyrin-containing compound metabolism; protoporphyrin-IX biosynthesis; 5-aminolevulinate from L-glutamyl-tRNA(Glu): step 1/2.</text>
</comment>
<feature type="site" description="Important for activity" evidence="8">
    <location>
        <position position="95"/>
    </location>
</feature>
<dbReference type="EMBL" id="CP080544">
    <property type="protein sequence ID" value="QYR53532.1"/>
    <property type="molecule type" value="Genomic_DNA"/>
</dbReference>
<name>A0ABX8WRS2_9GAMM</name>
<dbReference type="InterPro" id="IPR000343">
    <property type="entry name" value="4pyrrol_synth_GluRdtase"/>
</dbReference>
<comment type="domain">
    <text evidence="8">Possesses an unusual extended V-shaped dimeric structure with each monomer consisting of three distinct domains arranged along a curved 'spinal' alpha-helix. The N-terminal catalytic domain specifically recognizes the glutamate moiety of the substrate. The second domain is the NADPH-binding domain, and the third C-terminal domain is responsible for dimerization.</text>
</comment>
<dbReference type="InterPro" id="IPR036343">
    <property type="entry name" value="GluRdtase_N_sf"/>
</dbReference>
<dbReference type="GO" id="GO:0008883">
    <property type="term" value="F:glutamyl-tRNA reductase activity"/>
    <property type="evidence" value="ECO:0007669"/>
    <property type="project" value="UniProtKB-EC"/>
</dbReference>
<evidence type="ECO:0000313" key="14">
    <source>
        <dbReference type="Proteomes" id="UP000824755"/>
    </source>
</evidence>
<dbReference type="PANTHER" id="PTHR43013">
    <property type="entry name" value="GLUTAMYL-TRNA REDUCTASE"/>
    <property type="match status" value="1"/>
</dbReference>
<feature type="domain" description="Quinate/shikimate 5-dehydrogenase/glutamyl-tRNA reductase" evidence="11">
    <location>
        <begin position="169"/>
        <end position="302"/>
    </location>
</feature>
<organism evidence="13 14">
    <name type="scientific">Lysobacter soyae</name>
    <dbReference type="NCBI Taxonomy" id="2764185"/>
    <lineage>
        <taxon>Bacteria</taxon>
        <taxon>Pseudomonadati</taxon>
        <taxon>Pseudomonadota</taxon>
        <taxon>Gammaproteobacteria</taxon>
        <taxon>Lysobacterales</taxon>
        <taxon>Lysobacteraceae</taxon>
        <taxon>Lysobacter</taxon>
    </lineage>
</organism>
<dbReference type="SUPFAM" id="SSF51735">
    <property type="entry name" value="NAD(P)-binding Rossmann-fold domains"/>
    <property type="match status" value="1"/>
</dbReference>
<dbReference type="CDD" id="cd05213">
    <property type="entry name" value="NAD_bind_Glutamyl_tRNA_reduct"/>
    <property type="match status" value="1"/>
</dbReference>
<dbReference type="InterPro" id="IPR015895">
    <property type="entry name" value="4pyrrol_synth_GluRdtase_N"/>
</dbReference>
<evidence type="ECO:0000256" key="5">
    <source>
        <dbReference type="ARBA" id="ARBA00023002"/>
    </source>
</evidence>
<evidence type="ECO:0000313" key="13">
    <source>
        <dbReference type="EMBL" id="QYR53532.1"/>
    </source>
</evidence>
<dbReference type="RefSeq" id="WP_220380348.1">
    <property type="nucleotide sequence ID" value="NZ_CP080544.1"/>
</dbReference>
<comment type="similarity">
    <text evidence="2 8 9">Belongs to the glutamyl-tRNA reductase family.</text>
</comment>
<dbReference type="PROSITE" id="PS00747">
    <property type="entry name" value="GLUTR"/>
    <property type="match status" value="1"/>
</dbReference>
<evidence type="ECO:0000256" key="2">
    <source>
        <dbReference type="ARBA" id="ARBA00005916"/>
    </source>
</evidence>
<evidence type="ECO:0000256" key="1">
    <source>
        <dbReference type="ARBA" id="ARBA00005059"/>
    </source>
</evidence>
<reference evidence="13 14" key="1">
    <citation type="submission" date="2021-08" db="EMBL/GenBank/DDBJ databases">
        <title>Lysobacter sp. strain CJ11 Genome sequencing and assembly.</title>
        <authorList>
            <person name="Kim I."/>
        </authorList>
    </citation>
    <scope>NUCLEOTIDE SEQUENCE [LARGE SCALE GENOMIC DNA]</scope>
    <source>
        <strain evidence="13 14">CJ11</strain>
    </source>
</reference>
<dbReference type="SUPFAM" id="SSF69075">
    <property type="entry name" value="Glutamyl tRNA-reductase dimerization domain"/>
    <property type="match status" value="1"/>
</dbReference>
<dbReference type="InterPro" id="IPR015896">
    <property type="entry name" value="4pyrrol_synth_GluRdtase_dimer"/>
</dbReference>
<comment type="subunit">
    <text evidence="8">Homodimer.</text>
</comment>
<evidence type="ECO:0000259" key="12">
    <source>
        <dbReference type="Pfam" id="PF05201"/>
    </source>
</evidence>
<dbReference type="PIRSF" id="PIRSF000445">
    <property type="entry name" value="4pyrrol_synth_GluRdtase"/>
    <property type="match status" value="1"/>
</dbReference>
<feature type="binding site" evidence="8">
    <location>
        <position position="116"/>
    </location>
    <ligand>
        <name>substrate</name>
    </ligand>
</feature>
<feature type="domain" description="Glutamyl-tRNA reductase N-terminal" evidence="12">
    <location>
        <begin position="6"/>
        <end position="152"/>
    </location>
</feature>
<dbReference type="HAMAP" id="MF_00087">
    <property type="entry name" value="Glu_tRNA_reductase"/>
    <property type="match status" value="1"/>
</dbReference>
<dbReference type="NCBIfam" id="TIGR01035">
    <property type="entry name" value="hemA"/>
    <property type="match status" value="1"/>
</dbReference>
<feature type="binding site" evidence="8">
    <location>
        <position position="105"/>
    </location>
    <ligand>
        <name>substrate</name>
    </ligand>
</feature>
<dbReference type="InterPro" id="IPR036291">
    <property type="entry name" value="NAD(P)-bd_dom_sf"/>
</dbReference>
<evidence type="ECO:0000256" key="7">
    <source>
        <dbReference type="ARBA" id="ARBA00047464"/>
    </source>
</evidence>
<keyword evidence="14" id="KW-1185">Reference proteome</keyword>
<dbReference type="Proteomes" id="UP000824755">
    <property type="component" value="Chromosome"/>
</dbReference>
<evidence type="ECO:0000259" key="11">
    <source>
        <dbReference type="Pfam" id="PF01488"/>
    </source>
</evidence>
<protein>
    <recommendedName>
        <fullName evidence="3 8">Glutamyl-tRNA reductase</fullName>
        <shortName evidence="8">GluTR</shortName>
        <ecNumber evidence="3 8">1.2.1.70</ecNumber>
    </recommendedName>
</protein>
<evidence type="ECO:0000256" key="9">
    <source>
        <dbReference type="RuleBase" id="RU000584"/>
    </source>
</evidence>
<comment type="miscellaneous">
    <text evidence="8">During catalysis, the active site Cys acts as a nucleophile attacking the alpha-carbonyl group of tRNA-bound glutamate with the formation of a thioester intermediate between enzyme and glutamate, and the concomitant release of tRNA(Glu). The thioester intermediate is finally reduced by direct hydride transfer from NADPH, to form the product GSA.</text>
</comment>
<dbReference type="EC" id="1.2.1.70" evidence="3 8"/>
<evidence type="ECO:0000256" key="4">
    <source>
        <dbReference type="ARBA" id="ARBA00022857"/>
    </source>
</evidence>
<dbReference type="SUPFAM" id="SSF69742">
    <property type="entry name" value="Glutamyl tRNA-reductase catalytic, N-terminal domain"/>
    <property type="match status" value="1"/>
</dbReference>
<feature type="binding site" evidence="8">
    <location>
        <begin position="110"/>
        <end position="112"/>
    </location>
    <ligand>
        <name>substrate</name>
    </ligand>
</feature>
<evidence type="ECO:0000256" key="3">
    <source>
        <dbReference type="ARBA" id="ARBA00012970"/>
    </source>
</evidence>
<comment type="function">
    <text evidence="8">Catalyzes the NADPH-dependent reduction of glutamyl-tRNA(Glu) to glutamate 1-semialdehyde (GSA).</text>
</comment>
<sequence>MPLHAIGLNHQSAPIALRERVAFAGERLGDALAALKAQPGVHEIAVLSTCNRTEVYAITDTSASPVADWLATHAAGNGDLHAYLYTHGDADAARHLFRVATGLDSMVLGEPQILGQVKQCWSDAKSAGTLGPHLDRLFQHAFSTAKRARSETAVGNNSVSVAATAVKLSRETFMRPQEANILLVGAGETIELVARHLTNLKPKSLMFANRTLAHAQNLASQYAGVAIALEDLPHHLDAADIVFSATASQQPVITQAHVAQALKARKHRPMLLMDLAVPRDVAADVAALKDAFVYTVDDLHRVVEENVQTRRDAASAADAIIELQVDRYMEMLALNAHGKEAVRKIRAHGERAREDAVSKAKAQLAAGHATEAVIEQLAHTLTNKLMHSPTAAIRQAAIQGDADLVRAADLLFPFDDVNDAAGTPSKT</sequence>
<dbReference type="Pfam" id="PF05201">
    <property type="entry name" value="GlutR_N"/>
    <property type="match status" value="1"/>
</dbReference>
<dbReference type="Pfam" id="PF01488">
    <property type="entry name" value="Shikimate_DH"/>
    <property type="match status" value="1"/>
</dbReference>
<feature type="domain" description="Tetrapyrrole biosynthesis glutamyl-tRNA reductase dimerisation" evidence="10">
    <location>
        <begin position="317"/>
        <end position="412"/>
    </location>
</feature>
<dbReference type="Pfam" id="PF00745">
    <property type="entry name" value="GlutR_dimer"/>
    <property type="match status" value="1"/>
</dbReference>
<comment type="catalytic activity">
    <reaction evidence="7 8 9">
        <text>(S)-4-amino-5-oxopentanoate + tRNA(Glu) + NADP(+) = L-glutamyl-tRNA(Glu) + NADPH + H(+)</text>
        <dbReference type="Rhea" id="RHEA:12344"/>
        <dbReference type="Rhea" id="RHEA-COMP:9663"/>
        <dbReference type="Rhea" id="RHEA-COMP:9680"/>
        <dbReference type="ChEBI" id="CHEBI:15378"/>
        <dbReference type="ChEBI" id="CHEBI:57501"/>
        <dbReference type="ChEBI" id="CHEBI:57783"/>
        <dbReference type="ChEBI" id="CHEBI:58349"/>
        <dbReference type="ChEBI" id="CHEBI:78442"/>
        <dbReference type="ChEBI" id="CHEBI:78520"/>
        <dbReference type="EC" id="1.2.1.70"/>
    </reaction>
</comment>
<dbReference type="PANTHER" id="PTHR43013:SF1">
    <property type="entry name" value="GLUTAMYL-TRNA REDUCTASE"/>
    <property type="match status" value="1"/>
</dbReference>
<keyword evidence="4 8" id="KW-0521">NADP</keyword>
<dbReference type="Gene3D" id="3.40.50.720">
    <property type="entry name" value="NAD(P)-binding Rossmann-like Domain"/>
    <property type="match status" value="1"/>
</dbReference>
<evidence type="ECO:0000256" key="6">
    <source>
        <dbReference type="ARBA" id="ARBA00023244"/>
    </source>
</evidence>
<evidence type="ECO:0000259" key="10">
    <source>
        <dbReference type="Pfam" id="PF00745"/>
    </source>
</evidence>
<dbReference type="InterPro" id="IPR018214">
    <property type="entry name" value="GluRdtase_CS"/>
</dbReference>
<gene>
    <name evidence="8 13" type="primary">hemA</name>
    <name evidence="13" type="ORF">H8L67_03240</name>
</gene>
<dbReference type="InterPro" id="IPR036453">
    <property type="entry name" value="GluRdtase_dimer_dom_sf"/>
</dbReference>
<dbReference type="Gene3D" id="3.30.460.30">
    <property type="entry name" value="Glutamyl-tRNA reductase, N-terminal domain"/>
    <property type="match status" value="1"/>
</dbReference>
<feature type="binding site" evidence="8">
    <location>
        <begin position="49"/>
        <end position="52"/>
    </location>
    <ligand>
        <name>substrate</name>
    </ligand>
</feature>
<dbReference type="InterPro" id="IPR006151">
    <property type="entry name" value="Shikm_DH/Glu-tRNA_Rdtase"/>
</dbReference>
<evidence type="ECO:0000256" key="8">
    <source>
        <dbReference type="HAMAP-Rule" id="MF_00087"/>
    </source>
</evidence>
<feature type="active site" description="Nucleophile" evidence="8">
    <location>
        <position position="50"/>
    </location>
</feature>
<accession>A0ABX8WRS2</accession>